<dbReference type="GO" id="GO:0033149">
    <property type="term" value="F:FFAT motif binding"/>
    <property type="evidence" value="ECO:0007669"/>
    <property type="project" value="TreeGrafter"/>
</dbReference>
<dbReference type="PANTHER" id="PTHR10809">
    <property type="entry name" value="VESICLE-ASSOCIATED MEMBRANE PROTEIN-ASSOCIATED PROTEIN"/>
    <property type="match status" value="1"/>
</dbReference>
<dbReference type="GO" id="GO:0090158">
    <property type="term" value="P:endoplasmic reticulum membrane organization"/>
    <property type="evidence" value="ECO:0007669"/>
    <property type="project" value="TreeGrafter"/>
</dbReference>
<organism evidence="11">
    <name type="scientific">Dendroctonus ponderosae</name>
    <name type="common">Mountain pine beetle</name>
    <dbReference type="NCBI Taxonomy" id="77166"/>
    <lineage>
        <taxon>Eukaryota</taxon>
        <taxon>Metazoa</taxon>
        <taxon>Ecdysozoa</taxon>
        <taxon>Arthropoda</taxon>
        <taxon>Hexapoda</taxon>
        <taxon>Insecta</taxon>
        <taxon>Pterygota</taxon>
        <taxon>Neoptera</taxon>
        <taxon>Endopterygota</taxon>
        <taxon>Coleoptera</taxon>
        <taxon>Polyphaga</taxon>
        <taxon>Cucujiformia</taxon>
        <taxon>Curculionidae</taxon>
        <taxon>Scolytinae</taxon>
        <taxon>Dendroctonus</taxon>
    </lineage>
</organism>
<evidence type="ECO:0000256" key="7">
    <source>
        <dbReference type="SAM" id="Coils"/>
    </source>
</evidence>
<dbReference type="PIRSF" id="PIRSF019693">
    <property type="entry name" value="VAMP-associated"/>
    <property type="match status" value="1"/>
</dbReference>
<dbReference type="InterPro" id="IPR008962">
    <property type="entry name" value="PapD-like_sf"/>
</dbReference>
<name>J3JW86_DENPD</name>
<dbReference type="Pfam" id="PF00635">
    <property type="entry name" value="Motile_Sperm"/>
    <property type="match status" value="1"/>
</dbReference>
<evidence type="ECO:0000256" key="9">
    <source>
        <dbReference type="SAM" id="Phobius"/>
    </source>
</evidence>
<accession>J3JW86</accession>
<keyword evidence="3 9" id="KW-0812">Transmembrane</keyword>
<protein>
    <recommendedName>
        <fullName evidence="10">MSP domain-containing protein</fullName>
    </recommendedName>
</protein>
<dbReference type="SUPFAM" id="SSF49354">
    <property type="entry name" value="PapD-like"/>
    <property type="match status" value="1"/>
</dbReference>
<dbReference type="InterPro" id="IPR016763">
    <property type="entry name" value="VAP"/>
</dbReference>
<evidence type="ECO:0000256" key="3">
    <source>
        <dbReference type="ARBA" id="ARBA00022692"/>
    </source>
</evidence>
<feature type="region of interest" description="Disordered" evidence="8">
    <location>
        <begin position="128"/>
        <end position="170"/>
    </location>
</feature>
<evidence type="ECO:0000313" key="11">
    <source>
        <dbReference type="EMBL" id="AEE62466.1"/>
    </source>
</evidence>
<dbReference type="FunFam" id="2.60.40.10:FF:000334">
    <property type="entry name" value="vesicle-associated membrane protein-associated protein A isoform X1"/>
    <property type="match status" value="1"/>
</dbReference>
<comment type="similarity">
    <text evidence="2">Belongs to the VAMP-associated protein (VAP) (TC 9.B.17) family.</text>
</comment>
<dbReference type="InterPro" id="IPR000535">
    <property type="entry name" value="MSP_dom"/>
</dbReference>
<comment type="subcellular location">
    <subcellularLocation>
        <location evidence="1">Membrane</location>
        <topology evidence="1">Single-pass type IV membrane protein</topology>
    </subcellularLocation>
</comment>
<dbReference type="OrthoDB" id="264603at2759"/>
<keyword evidence="4 9" id="KW-1133">Transmembrane helix</keyword>
<dbReference type="GO" id="GO:0061817">
    <property type="term" value="P:endoplasmic reticulum-plasma membrane tethering"/>
    <property type="evidence" value="ECO:0007669"/>
    <property type="project" value="TreeGrafter"/>
</dbReference>
<proteinExistence type="evidence at transcript level"/>
<reference evidence="11" key="1">
    <citation type="journal article" date="2012" name="Insect Biochem. Mol. Biol.">
        <title>Transcriptome and full-length cDNA resources for the mountain pine beetle, Dendroctonus ponderosae Hopkins, a major insect pest of pine forests.</title>
        <authorList>
            <person name="Keeling C.I."/>
            <person name="Henderson H."/>
            <person name="Li M."/>
            <person name="Yuen M."/>
            <person name="Clark E.L."/>
            <person name="Fraser J.D."/>
            <person name="Huber D.P."/>
            <person name="Liao N.Y."/>
            <person name="Roderick Docking T."/>
            <person name="Birol I."/>
            <person name="Chan S.K."/>
            <person name="Taylor G.A."/>
            <person name="Palmquist D."/>
            <person name="Jones S.J."/>
            <person name="Bohlmann J."/>
        </authorList>
    </citation>
    <scope>NUCLEOTIDE SEQUENCE</scope>
    <source>
        <tissue evidence="11">Larvae</tissue>
    </source>
</reference>
<feature type="transmembrane region" description="Helical" evidence="9">
    <location>
        <begin position="223"/>
        <end position="243"/>
    </location>
</feature>
<evidence type="ECO:0000256" key="2">
    <source>
        <dbReference type="ARBA" id="ARBA00008932"/>
    </source>
</evidence>
<evidence type="ECO:0000256" key="4">
    <source>
        <dbReference type="ARBA" id="ARBA00022989"/>
    </source>
</evidence>
<dbReference type="HOGENOM" id="CLU_032848_0_1_1"/>
<feature type="compositionally biased region" description="Polar residues" evidence="8">
    <location>
        <begin position="150"/>
        <end position="165"/>
    </location>
</feature>
<feature type="domain" description="MSP" evidence="10">
    <location>
        <begin position="7"/>
        <end position="125"/>
    </location>
</feature>
<evidence type="ECO:0000256" key="8">
    <source>
        <dbReference type="SAM" id="MobiDB-lite"/>
    </source>
</evidence>
<dbReference type="InterPro" id="IPR013783">
    <property type="entry name" value="Ig-like_fold"/>
</dbReference>
<evidence type="ECO:0000256" key="6">
    <source>
        <dbReference type="ARBA" id="ARBA00023136"/>
    </source>
</evidence>
<feature type="compositionally biased region" description="Polar residues" evidence="8">
    <location>
        <begin position="129"/>
        <end position="138"/>
    </location>
</feature>
<evidence type="ECO:0000256" key="5">
    <source>
        <dbReference type="ARBA" id="ARBA00023054"/>
    </source>
</evidence>
<dbReference type="GO" id="GO:0005789">
    <property type="term" value="C:endoplasmic reticulum membrane"/>
    <property type="evidence" value="ECO:0007669"/>
    <property type="project" value="InterPro"/>
</dbReference>
<keyword evidence="6 9" id="KW-0472">Membrane</keyword>
<sequence>MLKQEQVLQIEPQNELKFVGPFSQPVTSYMKLTNPTDKKVLFKIKTTAPKKYCVRPNSGLINAEQSAQIAICLQPFRYDPNEKNKHKFMVQTVFAPETGDANLETLWKEISPEQLMDSKLKCVFEMPDQEQQSGSTAGEAQRATVHSEVNDTPKTAQEASLSHSGDSVELQKATKEIQRLREIESELREALFAAKNEKWELEDEKGLAAPNRYAPPAEQPPTMYFIAIAIVVGLVGILLGKFLL</sequence>
<dbReference type="GO" id="GO:0005886">
    <property type="term" value="C:plasma membrane"/>
    <property type="evidence" value="ECO:0007669"/>
    <property type="project" value="TreeGrafter"/>
</dbReference>
<dbReference type="Gene3D" id="2.60.40.10">
    <property type="entry name" value="Immunoglobulins"/>
    <property type="match status" value="1"/>
</dbReference>
<dbReference type="EMBL" id="BT127504">
    <property type="protein sequence ID" value="AEE62466.1"/>
    <property type="molecule type" value="mRNA"/>
</dbReference>
<dbReference type="PANTHER" id="PTHR10809:SF6">
    <property type="entry name" value="AT11025P-RELATED"/>
    <property type="match status" value="1"/>
</dbReference>
<feature type="coiled-coil region" evidence="7">
    <location>
        <begin position="170"/>
        <end position="204"/>
    </location>
</feature>
<dbReference type="PROSITE" id="PS50202">
    <property type="entry name" value="MSP"/>
    <property type="match status" value="1"/>
</dbReference>
<evidence type="ECO:0000259" key="10">
    <source>
        <dbReference type="PROSITE" id="PS50202"/>
    </source>
</evidence>
<keyword evidence="5 7" id="KW-0175">Coiled coil</keyword>
<evidence type="ECO:0000256" key="1">
    <source>
        <dbReference type="ARBA" id="ARBA00004211"/>
    </source>
</evidence>
<dbReference type="AlphaFoldDB" id="J3JW86"/>